<feature type="signal peptide" evidence="1">
    <location>
        <begin position="1"/>
        <end position="24"/>
    </location>
</feature>
<evidence type="ECO:0000313" key="3">
    <source>
        <dbReference type="Proteomes" id="UP000318437"/>
    </source>
</evidence>
<dbReference type="EMBL" id="SJPS01000002">
    <property type="protein sequence ID" value="TWU28246.1"/>
    <property type="molecule type" value="Genomic_DNA"/>
</dbReference>
<dbReference type="Gene3D" id="1.10.1330.10">
    <property type="entry name" value="Dockerin domain"/>
    <property type="match status" value="1"/>
</dbReference>
<gene>
    <name evidence="2" type="ORF">Pla144_15330</name>
</gene>
<dbReference type="Proteomes" id="UP000318437">
    <property type="component" value="Unassembled WGS sequence"/>
</dbReference>
<keyword evidence="3" id="KW-1185">Reference proteome</keyword>
<feature type="chain" id="PRO_5023013660" description="PEP-CTERM protein-sorting domain-containing protein" evidence="1">
    <location>
        <begin position="25"/>
        <end position="561"/>
    </location>
</feature>
<accession>A0A5C6CZ17</accession>
<dbReference type="InterPro" id="IPR036439">
    <property type="entry name" value="Dockerin_dom_sf"/>
</dbReference>
<reference evidence="2 3" key="1">
    <citation type="submission" date="2019-02" db="EMBL/GenBank/DDBJ databases">
        <title>Deep-cultivation of Planctomycetes and their phenomic and genomic characterization uncovers novel biology.</title>
        <authorList>
            <person name="Wiegand S."/>
            <person name="Jogler M."/>
            <person name="Boedeker C."/>
            <person name="Pinto D."/>
            <person name="Vollmers J."/>
            <person name="Rivas-Marin E."/>
            <person name="Kohn T."/>
            <person name="Peeters S.H."/>
            <person name="Heuer A."/>
            <person name="Rast P."/>
            <person name="Oberbeckmann S."/>
            <person name="Bunk B."/>
            <person name="Jeske O."/>
            <person name="Meyerdierks A."/>
            <person name="Storesund J.E."/>
            <person name="Kallscheuer N."/>
            <person name="Luecker S."/>
            <person name="Lage O.M."/>
            <person name="Pohl T."/>
            <person name="Merkel B.J."/>
            <person name="Hornburger P."/>
            <person name="Mueller R.-W."/>
            <person name="Bruemmer F."/>
            <person name="Labrenz M."/>
            <person name="Spormann A.M."/>
            <person name="Op Den Camp H."/>
            <person name="Overmann J."/>
            <person name="Amann R."/>
            <person name="Jetten M.S.M."/>
            <person name="Mascher T."/>
            <person name="Medema M.H."/>
            <person name="Devos D.P."/>
            <person name="Kaster A.-K."/>
            <person name="Ovreas L."/>
            <person name="Rohde M."/>
            <person name="Galperin M.Y."/>
            <person name="Jogler C."/>
        </authorList>
    </citation>
    <scope>NUCLEOTIDE SEQUENCE [LARGE SCALE GENOMIC DNA]</scope>
    <source>
        <strain evidence="2 3">Pla144</strain>
    </source>
</reference>
<evidence type="ECO:0008006" key="4">
    <source>
        <dbReference type="Google" id="ProtNLM"/>
    </source>
</evidence>
<dbReference type="PROSITE" id="PS00018">
    <property type="entry name" value="EF_HAND_1"/>
    <property type="match status" value="1"/>
</dbReference>
<dbReference type="RefSeq" id="WP_146449502.1">
    <property type="nucleotide sequence ID" value="NZ_SJPS01000002.1"/>
</dbReference>
<organism evidence="2 3">
    <name type="scientific">Bythopirellula polymerisocia</name>
    <dbReference type="NCBI Taxonomy" id="2528003"/>
    <lineage>
        <taxon>Bacteria</taxon>
        <taxon>Pseudomonadati</taxon>
        <taxon>Planctomycetota</taxon>
        <taxon>Planctomycetia</taxon>
        <taxon>Pirellulales</taxon>
        <taxon>Lacipirellulaceae</taxon>
        <taxon>Bythopirellula</taxon>
    </lineage>
</organism>
<sequence length="561" mass="59844" precursor="true">MIRILSANLLFVVASVTLLSSAYALNGDTLQLNPRNNWRAFEIITVGDNPVDDGFDWTMPSTFDGLGARLSDASTLRILINHEISYTTISEVNINLSSFRTAISNTINSGSTDGASFVTSAREAFERWSSNGGASWINASDKNNTRFERFCSGQSYLPHTFGPGRGFVDNIYITGEETFGDFSFNRLFALDMNNRDFYQLSGVTGIASGGIGGLPRDSWENAALLDTGETDHVALLLSPDGGTSRMQLYIGEKGKDIDGNSSNDFLARNGLAYGSTYYLKGVLPSIGTPSSGTFDTTSTGALTASKFEDIDTSPSDPTRVVLGNQDFGLFTFNFDLDFFGGSFSSGSSSFSLSKIQNDISNTLGTFGDPDNVDWTAPTVLNGRKYAEGLIFVNEDNSNGEIWMNAPDGSDLTRIGDTAGNSSATETSGILDISTLLGYNPGSILLTSNQGTKSSLSVLINPYAEMDDADFDGDGDVDGADFLTWQRSFGAGTLPSVGDAQHNGNVDGQDLAVWQAQFGNTSFSSLTAVPEPSSLVFLLVLACAAAMTPRFIRSGTVSLIES</sequence>
<protein>
    <recommendedName>
        <fullName evidence="4">PEP-CTERM protein-sorting domain-containing protein</fullName>
    </recommendedName>
</protein>
<dbReference type="OrthoDB" id="251884at2"/>
<comment type="caution">
    <text evidence="2">The sequence shown here is derived from an EMBL/GenBank/DDBJ whole genome shotgun (WGS) entry which is preliminary data.</text>
</comment>
<dbReference type="InterPro" id="IPR018247">
    <property type="entry name" value="EF_Hand_1_Ca_BS"/>
</dbReference>
<dbReference type="AlphaFoldDB" id="A0A5C6CZ17"/>
<keyword evidence="1" id="KW-0732">Signal</keyword>
<proteinExistence type="predicted"/>
<dbReference type="GO" id="GO:0000272">
    <property type="term" value="P:polysaccharide catabolic process"/>
    <property type="evidence" value="ECO:0007669"/>
    <property type="project" value="InterPro"/>
</dbReference>
<name>A0A5C6CZ17_9BACT</name>
<evidence type="ECO:0000256" key="1">
    <source>
        <dbReference type="SAM" id="SignalP"/>
    </source>
</evidence>
<evidence type="ECO:0000313" key="2">
    <source>
        <dbReference type="EMBL" id="TWU28246.1"/>
    </source>
</evidence>